<evidence type="ECO:0000313" key="1">
    <source>
        <dbReference type="EMBL" id="KAG8547288.1"/>
    </source>
</evidence>
<dbReference type="AlphaFoldDB" id="A0AAV6ZN19"/>
<proteinExistence type="predicted"/>
<organism evidence="1 2">
    <name type="scientific">Engystomops pustulosus</name>
    <name type="common">Tungara frog</name>
    <name type="synonym">Physalaemus pustulosus</name>
    <dbReference type="NCBI Taxonomy" id="76066"/>
    <lineage>
        <taxon>Eukaryota</taxon>
        <taxon>Metazoa</taxon>
        <taxon>Chordata</taxon>
        <taxon>Craniata</taxon>
        <taxon>Vertebrata</taxon>
        <taxon>Euteleostomi</taxon>
        <taxon>Amphibia</taxon>
        <taxon>Batrachia</taxon>
        <taxon>Anura</taxon>
        <taxon>Neobatrachia</taxon>
        <taxon>Hyloidea</taxon>
        <taxon>Leptodactylidae</taxon>
        <taxon>Leiuperinae</taxon>
        <taxon>Engystomops</taxon>
    </lineage>
</organism>
<evidence type="ECO:0008006" key="3">
    <source>
        <dbReference type="Google" id="ProtNLM"/>
    </source>
</evidence>
<evidence type="ECO:0000313" key="2">
    <source>
        <dbReference type="Proteomes" id="UP000824782"/>
    </source>
</evidence>
<protein>
    <recommendedName>
        <fullName evidence="3">Cilia- and flagella-associated protein 77</fullName>
    </recommendedName>
</protein>
<dbReference type="PANTHER" id="PTHR28617:SF1">
    <property type="entry name" value="CILIA- AND FLAGELLA-ASSOCIATED PROTEIN 77"/>
    <property type="match status" value="1"/>
</dbReference>
<dbReference type="Proteomes" id="UP000824782">
    <property type="component" value="Unassembled WGS sequence"/>
</dbReference>
<comment type="caution">
    <text evidence="1">The sequence shown here is derived from an EMBL/GenBank/DDBJ whole genome shotgun (WGS) entry which is preliminary data.</text>
</comment>
<dbReference type="InterPro" id="IPR029147">
    <property type="entry name" value="CFAP77"/>
</dbReference>
<accession>A0AAV6ZN19</accession>
<gene>
    <name evidence="1" type="ORF">GDO81_028655</name>
</gene>
<dbReference type="PANTHER" id="PTHR28617">
    <property type="entry name" value="CILIA- AND FLAGELLA-ASSOCIATED PROTEIN 77"/>
    <property type="match status" value="1"/>
</dbReference>
<reference evidence="1" key="1">
    <citation type="thesis" date="2020" institute="ProQuest LLC" country="789 East Eisenhower Parkway, Ann Arbor, MI, USA">
        <title>Comparative Genomics and Chromosome Evolution.</title>
        <authorList>
            <person name="Mudd A.B."/>
        </authorList>
    </citation>
    <scope>NUCLEOTIDE SEQUENCE</scope>
    <source>
        <strain evidence="1">237g6f4</strain>
        <tissue evidence="1">Blood</tissue>
    </source>
</reference>
<sequence length="188" mass="21612">LCASIGQWRRLEARAHQRKLESNFVALNREAVKSGLVTTAEHQAFRNTHKIWRYPVNEGRVKTCSPHLPPGTTYGICTRPSTPIYDLIEHKYQRLWLEQQEQASEALRIMSKEKIQLRKVQSTRTSLLRRYQPPADPAPLWKLPRFDKVGPHLDTFPSDKARQRAISAHQSDAIARQGLHGQGIYNIS</sequence>
<keyword evidence="2" id="KW-1185">Reference proteome</keyword>
<dbReference type="EMBL" id="WNYA01000769">
    <property type="protein sequence ID" value="KAG8547288.1"/>
    <property type="molecule type" value="Genomic_DNA"/>
</dbReference>
<name>A0AAV6ZN19_ENGPU</name>
<dbReference type="Pfam" id="PF14825">
    <property type="entry name" value="CFAP77"/>
    <property type="match status" value="1"/>
</dbReference>
<feature type="non-terminal residue" evidence="1">
    <location>
        <position position="1"/>
    </location>
</feature>